<evidence type="ECO:0000256" key="2">
    <source>
        <dbReference type="ARBA" id="ARBA00022771"/>
    </source>
</evidence>
<dbReference type="PROSITE" id="PS50808">
    <property type="entry name" value="ZF_BED"/>
    <property type="match status" value="1"/>
</dbReference>
<dbReference type="GO" id="GO:0005634">
    <property type="term" value="C:nucleus"/>
    <property type="evidence" value="ECO:0007669"/>
    <property type="project" value="TreeGrafter"/>
</dbReference>
<evidence type="ECO:0000256" key="4">
    <source>
        <dbReference type="PROSITE-ProRule" id="PRU00027"/>
    </source>
</evidence>
<organism evidence="7 8">
    <name type="scientific">Asparagus officinalis</name>
    <name type="common">Garden asparagus</name>
    <dbReference type="NCBI Taxonomy" id="4686"/>
    <lineage>
        <taxon>Eukaryota</taxon>
        <taxon>Viridiplantae</taxon>
        <taxon>Streptophyta</taxon>
        <taxon>Embryophyta</taxon>
        <taxon>Tracheophyta</taxon>
        <taxon>Spermatophyta</taxon>
        <taxon>Magnoliopsida</taxon>
        <taxon>Liliopsida</taxon>
        <taxon>Asparagales</taxon>
        <taxon>Asparagaceae</taxon>
        <taxon>Asparagoideae</taxon>
        <taxon>Asparagus</taxon>
    </lineage>
</organism>
<dbReference type="SUPFAM" id="SSF57667">
    <property type="entry name" value="beta-beta-alpha zinc fingers"/>
    <property type="match status" value="1"/>
</dbReference>
<dbReference type="GO" id="GO:1990837">
    <property type="term" value="F:sequence-specific double-stranded DNA binding"/>
    <property type="evidence" value="ECO:0007669"/>
    <property type="project" value="TreeGrafter"/>
</dbReference>
<dbReference type="SMART" id="SM00614">
    <property type="entry name" value="ZnF_BED"/>
    <property type="match status" value="1"/>
</dbReference>
<dbReference type="GO" id="GO:0006357">
    <property type="term" value="P:regulation of transcription by RNA polymerase II"/>
    <property type="evidence" value="ECO:0007669"/>
    <property type="project" value="TreeGrafter"/>
</dbReference>
<dbReference type="InterPro" id="IPR003656">
    <property type="entry name" value="Znf_BED"/>
</dbReference>
<reference evidence="8" key="1">
    <citation type="journal article" date="2017" name="Nat. Commun.">
        <title>The asparagus genome sheds light on the origin and evolution of a young Y chromosome.</title>
        <authorList>
            <person name="Harkess A."/>
            <person name="Zhou J."/>
            <person name="Xu C."/>
            <person name="Bowers J.E."/>
            <person name="Van der Hulst R."/>
            <person name="Ayyampalayam S."/>
            <person name="Mercati F."/>
            <person name="Riccardi P."/>
            <person name="McKain M.R."/>
            <person name="Kakrana A."/>
            <person name="Tang H."/>
            <person name="Ray J."/>
            <person name="Groenendijk J."/>
            <person name="Arikit S."/>
            <person name="Mathioni S.M."/>
            <person name="Nakano M."/>
            <person name="Shan H."/>
            <person name="Telgmann-Rauber A."/>
            <person name="Kanno A."/>
            <person name="Yue Z."/>
            <person name="Chen H."/>
            <person name="Li W."/>
            <person name="Chen Y."/>
            <person name="Xu X."/>
            <person name="Zhang Y."/>
            <person name="Luo S."/>
            <person name="Chen H."/>
            <person name="Gao J."/>
            <person name="Mao Z."/>
            <person name="Pires J.C."/>
            <person name="Luo M."/>
            <person name="Kudrna D."/>
            <person name="Wing R.A."/>
            <person name="Meyers B.C."/>
            <person name="Yi K."/>
            <person name="Kong H."/>
            <person name="Lavrijsen P."/>
            <person name="Sunseri F."/>
            <person name="Falavigna A."/>
            <person name="Ye Y."/>
            <person name="Leebens-Mack J.H."/>
            <person name="Chen G."/>
        </authorList>
    </citation>
    <scope>NUCLEOTIDE SEQUENCE [LARGE SCALE GENOMIC DNA]</scope>
    <source>
        <strain evidence="8">cv. DH0086</strain>
    </source>
</reference>
<evidence type="ECO:0000313" key="8">
    <source>
        <dbReference type="Proteomes" id="UP000243459"/>
    </source>
</evidence>
<keyword evidence="2 4" id="KW-0863">Zinc-finger</keyword>
<sequence>MSSSPINQPAASRTSSSPDPAPLNAYEDVAETTNPTPRKRKRKNSSPCWDDFVEIVRPDKVRRWQCKHCKHDFAQNSSGTTSHLRTHLKNYCTAKRRSEQGQRTLENYCIAGRRSEQGQRTLEMSCVEHPAMLLTNGGGKAMGGMPRLMKILEACRSGNRSTTFPRFETSEDYLP</sequence>
<keyword evidence="3" id="KW-0862">Zinc</keyword>
<dbReference type="AlphaFoldDB" id="A0A5P1EI30"/>
<dbReference type="PANTHER" id="PTHR34396:SF25">
    <property type="entry name" value="BOUNDARY ELEMENT ASSOCIATED FACTOR"/>
    <property type="match status" value="1"/>
</dbReference>
<evidence type="ECO:0000256" key="1">
    <source>
        <dbReference type="ARBA" id="ARBA00022723"/>
    </source>
</evidence>
<proteinExistence type="predicted"/>
<feature type="region of interest" description="Disordered" evidence="5">
    <location>
        <begin position="1"/>
        <end position="46"/>
    </location>
</feature>
<dbReference type="PANTHER" id="PTHR34396">
    <property type="entry name" value="OS03G0264950 PROTEIN-RELATED"/>
    <property type="match status" value="1"/>
</dbReference>
<dbReference type="EMBL" id="CM007387">
    <property type="protein sequence ID" value="ONK65434.1"/>
    <property type="molecule type" value="Genomic_DNA"/>
</dbReference>
<evidence type="ECO:0000256" key="3">
    <source>
        <dbReference type="ARBA" id="ARBA00022833"/>
    </source>
</evidence>
<dbReference type="Proteomes" id="UP000243459">
    <property type="component" value="Chromosome 7"/>
</dbReference>
<keyword evidence="1" id="KW-0479">Metal-binding</keyword>
<feature type="compositionally biased region" description="Polar residues" evidence="5">
    <location>
        <begin position="1"/>
        <end position="18"/>
    </location>
</feature>
<protein>
    <recommendedName>
        <fullName evidence="6">BED-type domain-containing protein</fullName>
    </recommendedName>
</protein>
<accession>A0A5P1EI30</accession>
<evidence type="ECO:0000256" key="5">
    <source>
        <dbReference type="SAM" id="MobiDB-lite"/>
    </source>
</evidence>
<evidence type="ECO:0000313" key="7">
    <source>
        <dbReference type="EMBL" id="ONK65434.1"/>
    </source>
</evidence>
<dbReference type="InterPro" id="IPR053031">
    <property type="entry name" value="Cuticle_assoc_protein"/>
</dbReference>
<evidence type="ECO:0000259" key="6">
    <source>
        <dbReference type="PROSITE" id="PS50808"/>
    </source>
</evidence>
<feature type="domain" description="BED-type" evidence="6">
    <location>
        <begin position="43"/>
        <end position="99"/>
    </location>
</feature>
<keyword evidence="8" id="KW-1185">Reference proteome</keyword>
<dbReference type="Gramene" id="ONK65434">
    <property type="protein sequence ID" value="ONK65434"/>
    <property type="gene ID" value="A4U43_C07F37080"/>
</dbReference>
<name>A0A5P1EI30_ASPOF</name>
<dbReference type="GO" id="GO:0008270">
    <property type="term" value="F:zinc ion binding"/>
    <property type="evidence" value="ECO:0007669"/>
    <property type="project" value="UniProtKB-KW"/>
</dbReference>
<dbReference type="InterPro" id="IPR036236">
    <property type="entry name" value="Znf_C2H2_sf"/>
</dbReference>
<gene>
    <name evidence="7" type="ORF">A4U43_C07F37080</name>
</gene>